<dbReference type="PANTHER" id="PTHR10291">
    <property type="entry name" value="DEHYDRODOLICHYL DIPHOSPHATE SYNTHASE FAMILY MEMBER"/>
    <property type="match status" value="1"/>
</dbReference>
<dbReference type="GO" id="GO:0005886">
    <property type="term" value="C:plasma membrane"/>
    <property type="evidence" value="ECO:0007669"/>
    <property type="project" value="TreeGrafter"/>
</dbReference>
<feature type="binding site" evidence="5">
    <location>
        <begin position="123"/>
        <end position="125"/>
    </location>
    <ligand>
        <name>substrate</name>
    </ligand>
</feature>
<feature type="active site" evidence="5">
    <location>
        <position position="78"/>
    </location>
</feature>
<dbReference type="EMBL" id="CP060713">
    <property type="protein sequence ID" value="QNN51658.1"/>
    <property type="molecule type" value="Genomic_DNA"/>
</dbReference>
<comment type="caution">
    <text evidence="5">Lacks conserved residue(s) required for the propagation of feature annotation.</text>
</comment>
<name>A0A7G9R7T3_9ACTN</name>
<dbReference type="NCBIfam" id="TIGR00055">
    <property type="entry name" value="uppS"/>
    <property type="match status" value="1"/>
</dbReference>
<protein>
    <recommendedName>
        <fullName evidence="5">Isoprenyl transferase</fullName>
        <ecNumber evidence="5">2.5.1.-</ecNumber>
    </recommendedName>
</protein>
<dbReference type="SUPFAM" id="SSF64005">
    <property type="entry name" value="Undecaprenyl diphosphate synthase"/>
    <property type="match status" value="1"/>
</dbReference>
<dbReference type="InterPro" id="IPR036424">
    <property type="entry name" value="UPP_synth-like_sf"/>
</dbReference>
<accession>A0A7G9R7T3</accession>
<keyword evidence="1 5" id="KW-0808">Transferase</keyword>
<dbReference type="PANTHER" id="PTHR10291:SF43">
    <property type="entry name" value="DEHYDRODOLICHYL DIPHOSPHATE SYNTHASE COMPLEX SUBUNIT DHDDS"/>
    <property type="match status" value="1"/>
</dbReference>
<reference evidence="6 7" key="1">
    <citation type="submission" date="2020-08" db="EMBL/GenBank/DDBJ databases">
        <title>Genome sequence of Nocardioides mesophilus KACC 16243T.</title>
        <authorList>
            <person name="Hyun D.-W."/>
            <person name="Bae J.-W."/>
        </authorList>
    </citation>
    <scope>NUCLEOTIDE SEQUENCE [LARGE SCALE GENOMIC DNA]</scope>
    <source>
        <strain evidence="6 7">KACC 16243</strain>
    </source>
</reference>
<evidence type="ECO:0000256" key="2">
    <source>
        <dbReference type="ARBA" id="ARBA00022723"/>
    </source>
</evidence>
<feature type="active site" description="Proton acceptor" evidence="5">
    <location>
        <position position="126"/>
    </location>
</feature>
<dbReference type="HAMAP" id="MF_01139">
    <property type="entry name" value="ISPT"/>
    <property type="match status" value="1"/>
</dbReference>
<dbReference type="CDD" id="cd00475">
    <property type="entry name" value="Cis_IPPS"/>
    <property type="match status" value="1"/>
</dbReference>
<comment type="subunit">
    <text evidence="5">Homodimer.</text>
</comment>
<feature type="binding site" evidence="5">
    <location>
        <position position="83"/>
    </location>
    <ligand>
        <name>substrate</name>
    </ligand>
</feature>
<dbReference type="GO" id="GO:0045547">
    <property type="term" value="F:ditrans,polycis-polyprenyl diphosphate synthase [(2E,6E)-farnesyl diphosphate specific] activity"/>
    <property type="evidence" value="ECO:0007669"/>
    <property type="project" value="TreeGrafter"/>
</dbReference>
<evidence type="ECO:0000256" key="5">
    <source>
        <dbReference type="HAMAP-Rule" id="MF_01139"/>
    </source>
</evidence>
<dbReference type="GO" id="GO:0016094">
    <property type="term" value="P:polyprenol biosynthetic process"/>
    <property type="evidence" value="ECO:0007669"/>
    <property type="project" value="TreeGrafter"/>
</dbReference>
<feature type="binding site" evidence="5">
    <location>
        <position position="78"/>
    </location>
    <ligand>
        <name>Mg(2+)</name>
        <dbReference type="ChEBI" id="CHEBI:18420"/>
    </ligand>
</feature>
<sequence>MPANLPAAGRPARPAPCRLRHTGAPQVSAAGGPARVRWWIVAGWKQAVRRVLYPAYERRLVRHLPPDKVPKHVGVMLDGNRRWARAVGRDTAHGYRAGAANISPLLDWCEEVGVEVVTLWLLSTDNLNRPADQLGGLLGIIEEAVQDLADQQRWRLNPVGALDLLPADTARRLKEAADETREVDGLIVNIAVGYGGRREIADAVRSLLQEHASRGTSIEELAEILDVEHIAQHLYTRGQPDPDLVIRTSGEQRLGGFLLWQSAQSEFYFCEAYWPDFRRVDFLRALRAYAERDRRYGS</sequence>
<organism evidence="6 7">
    <name type="scientific">Nocardioides mesophilus</name>
    <dbReference type="NCBI Taxonomy" id="433659"/>
    <lineage>
        <taxon>Bacteria</taxon>
        <taxon>Bacillati</taxon>
        <taxon>Actinomycetota</taxon>
        <taxon>Actinomycetes</taxon>
        <taxon>Propionibacteriales</taxon>
        <taxon>Nocardioidaceae</taxon>
        <taxon>Nocardioides</taxon>
    </lineage>
</organism>
<dbReference type="KEGG" id="nmes:H9L09_13930"/>
<dbReference type="Gene3D" id="3.40.1180.10">
    <property type="entry name" value="Decaprenyl diphosphate synthase-like"/>
    <property type="match status" value="1"/>
</dbReference>
<feature type="binding site" evidence="5">
    <location>
        <begin position="79"/>
        <end position="82"/>
    </location>
    <ligand>
        <name>substrate</name>
    </ligand>
</feature>
<keyword evidence="2 5" id="KW-0479">Metal-binding</keyword>
<keyword evidence="7" id="KW-1185">Reference proteome</keyword>
<dbReference type="EC" id="2.5.1.-" evidence="5"/>
<dbReference type="GO" id="GO:0000287">
    <property type="term" value="F:magnesium ion binding"/>
    <property type="evidence" value="ECO:0007669"/>
    <property type="project" value="UniProtKB-UniRule"/>
</dbReference>
<feature type="binding site" evidence="5">
    <location>
        <position position="129"/>
    </location>
    <ligand>
        <name>substrate</name>
    </ligand>
</feature>
<dbReference type="AlphaFoldDB" id="A0A7G9R7T3"/>
<dbReference type="GO" id="GO:0033850">
    <property type="term" value="F:Z-farnesyl diphosphate synthase activity"/>
    <property type="evidence" value="ECO:0007669"/>
    <property type="project" value="UniProtKB-ARBA"/>
</dbReference>
<dbReference type="NCBIfam" id="NF011403">
    <property type="entry name" value="PRK14828.1"/>
    <property type="match status" value="1"/>
</dbReference>
<evidence type="ECO:0000313" key="7">
    <source>
        <dbReference type="Proteomes" id="UP000515947"/>
    </source>
</evidence>
<comment type="function">
    <text evidence="5">Catalyzes the condensation of isopentenyl diphosphate (IPP) with allylic pyrophosphates generating different type of terpenoids.</text>
</comment>
<dbReference type="InterPro" id="IPR001441">
    <property type="entry name" value="UPP_synth-like"/>
</dbReference>
<feature type="binding site" evidence="5">
    <location>
        <position position="247"/>
    </location>
    <ligand>
        <name>substrate</name>
    </ligand>
</feature>
<evidence type="ECO:0000313" key="6">
    <source>
        <dbReference type="EMBL" id="QNN51658.1"/>
    </source>
</evidence>
<evidence type="ECO:0000256" key="4">
    <source>
        <dbReference type="ARBA" id="ARBA00038453"/>
    </source>
</evidence>
<evidence type="ECO:0000256" key="3">
    <source>
        <dbReference type="ARBA" id="ARBA00022842"/>
    </source>
</evidence>
<keyword evidence="3 5" id="KW-0460">Magnesium</keyword>
<comment type="cofactor">
    <cofactor evidence="5">
        <name>Mg(2+)</name>
        <dbReference type="ChEBI" id="CHEBI:18420"/>
    </cofactor>
    <text evidence="5">Binds 2 magnesium ions per subunit.</text>
</comment>
<evidence type="ECO:0000256" key="1">
    <source>
        <dbReference type="ARBA" id="ARBA00022679"/>
    </source>
</evidence>
<comment type="similarity">
    <text evidence="4">Belongs to the UPP synthase family. Z-FPP synthase subfamily.</text>
</comment>
<dbReference type="Proteomes" id="UP000515947">
    <property type="component" value="Chromosome"/>
</dbReference>
<gene>
    <name evidence="6" type="ORF">H9L09_13930</name>
</gene>
<proteinExistence type="inferred from homology"/>
<dbReference type="FunFam" id="3.40.1180.10:FF:000003">
    <property type="entry name" value="Isoprenyl transferase 2"/>
    <property type="match status" value="1"/>
</dbReference>
<dbReference type="Pfam" id="PF01255">
    <property type="entry name" value="Prenyltransf"/>
    <property type="match status" value="1"/>
</dbReference>
<feature type="binding site" evidence="5">
    <location>
        <position position="266"/>
    </location>
    <ligand>
        <name>Mg(2+)</name>
        <dbReference type="ChEBI" id="CHEBI:18420"/>
    </ligand>
</feature>